<protein>
    <submittedName>
        <fullName evidence="2">DUF4325 domain-containing protein</fullName>
    </submittedName>
</protein>
<sequence>MTIQLKKFGTVLVSRPAGKEAWLAYQPVLREIANDEDILVDFDKVFVLTPSWADEFITPLMKNFGGKVKLKKTSNPSVKAVLKIINQ</sequence>
<organism evidence="2 3">
    <name type="scientific">Candidatus Roizmanbacteria bacterium CG22_combo_CG10-13_8_21_14_all_38_20</name>
    <dbReference type="NCBI Taxonomy" id="1974862"/>
    <lineage>
        <taxon>Bacteria</taxon>
        <taxon>Candidatus Roizmaniibacteriota</taxon>
    </lineage>
</organism>
<dbReference type="Pfam" id="PF14213">
    <property type="entry name" value="DUF4325"/>
    <property type="match status" value="1"/>
</dbReference>
<reference evidence="2 3" key="1">
    <citation type="submission" date="2017-09" db="EMBL/GenBank/DDBJ databases">
        <title>Depth-based differentiation of microbial function through sediment-hosted aquifers and enrichment of novel symbionts in the deep terrestrial subsurface.</title>
        <authorList>
            <person name="Probst A.J."/>
            <person name="Ladd B."/>
            <person name="Jarett J.K."/>
            <person name="Geller-Mcgrath D.E."/>
            <person name="Sieber C.M."/>
            <person name="Emerson J.B."/>
            <person name="Anantharaman K."/>
            <person name="Thomas B.C."/>
            <person name="Malmstrom R."/>
            <person name="Stieglmeier M."/>
            <person name="Klingl A."/>
            <person name="Woyke T."/>
            <person name="Ryan C.M."/>
            <person name="Banfield J.F."/>
        </authorList>
    </citation>
    <scope>NUCLEOTIDE SEQUENCE [LARGE SCALE GENOMIC DNA]</scope>
    <source>
        <strain evidence="2">CG22_combo_CG10-13_8_21_14_all_38_20</strain>
    </source>
</reference>
<dbReference type="InterPro" id="IPR025474">
    <property type="entry name" value="DUF4325"/>
</dbReference>
<dbReference type="EMBL" id="PCTA01000016">
    <property type="protein sequence ID" value="PIP61785.1"/>
    <property type="molecule type" value="Genomic_DNA"/>
</dbReference>
<comment type="caution">
    <text evidence="2">The sequence shown here is derived from an EMBL/GenBank/DDBJ whole genome shotgun (WGS) entry which is preliminary data.</text>
</comment>
<gene>
    <name evidence="2" type="ORF">COW99_02355</name>
</gene>
<evidence type="ECO:0000313" key="2">
    <source>
        <dbReference type="EMBL" id="PIP61785.1"/>
    </source>
</evidence>
<name>A0A2H0BVT1_9BACT</name>
<dbReference type="AlphaFoldDB" id="A0A2H0BVT1"/>
<proteinExistence type="predicted"/>
<evidence type="ECO:0000313" key="3">
    <source>
        <dbReference type="Proteomes" id="UP000231246"/>
    </source>
</evidence>
<dbReference type="Proteomes" id="UP000231246">
    <property type="component" value="Unassembled WGS sequence"/>
</dbReference>
<feature type="domain" description="DUF4325" evidence="1">
    <location>
        <begin position="27"/>
        <end position="77"/>
    </location>
</feature>
<evidence type="ECO:0000259" key="1">
    <source>
        <dbReference type="Pfam" id="PF14213"/>
    </source>
</evidence>
<accession>A0A2H0BVT1</accession>